<dbReference type="InterPro" id="IPR052572">
    <property type="entry name" value="UPF0153_domain"/>
</dbReference>
<comment type="caution">
    <text evidence="2">The sequence shown here is derived from an EMBL/GenBank/DDBJ whole genome shotgun (WGS) entry which is preliminary data.</text>
</comment>
<feature type="region of interest" description="Disordered" evidence="1">
    <location>
        <begin position="191"/>
        <end position="210"/>
    </location>
</feature>
<proteinExistence type="predicted"/>
<evidence type="ECO:0000256" key="1">
    <source>
        <dbReference type="SAM" id="MobiDB-lite"/>
    </source>
</evidence>
<keyword evidence="3" id="KW-1185">Reference proteome</keyword>
<dbReference type="PANTHER" id="PTHR36931:SF1">
    <property type="entry name" value="UPF0153 PROTEIN YEIW"/>
    <property type="match status" value="1"/>
</dbReference>
<dbReference type="EMBL" id="JAVUPU010000007">
    <property type="protein sequence ID" value="MDT9600173.1"/>
    <property type="molecule type" value="Genomic_DNA"/>
</dbReference>
<dbReference type="RefSeq" id="WP_315727271.1">
    <property type="nucleotide sequence ID" value="NZ_JAVUPU010000007.1"/>
</dbReference>
<dbReference type="PANTHER" id="PTHR36931">
    <property type="entry name" value="UPF0153 PROTEIN YEIW"/>
    <property type="match status" value="1"/>
</dbReference>
<gene>
    <name evidence="2" type="ORF">RQX22_14525</name>
</gene>
<evidence type="ECO:0000313" key="3">
    <source>
        <dbReference type="Proteomes" id="UP001259572"/>
    </source>
</evidence>
<accession>A0ABU3Q9V3</accession>
<name>A0ABU3Q9V3_9SPHN</name>
<reference evidence="2 3" key="1">
    <citation type="submission" date="2023-05" db="EMBL/GenBank/DDBJ databases">
        <authorList>
            <person name="Guo Y."/>
        </authorList>
    </citation>
    <scope>NUCLEOTIDE SEQUENCE [LARGE SCALE GENOMIC DNA]</scope>
    <source>
        <strain evidence="2 3">GR2756</strain>
    </source>
</reference>
<sequence>MESEADLETILLGPVVPDRSCGECTACCTTLTVDTPDFKKPAGIPCTHLGSGGCSIHAVRPHICRTWFCAWRRMKDMPDEARPDRSGLLVSLSFVKEARNCFEGVSINVRALPGSDAISSGMAATILDVLCDQLVPVWFSDGKRKMLMHPDRDVADLVISGLPAPQHLQDEVNAWRKHYGLFAVGGQDERGKDYDIDSPDKEPPWWLRRD</sequence>
<protein>
    <submittedName>
        <fullName evidence="2">YkgJ family cysteine cluster protein</fullName>
    </submittedName>
</protein>
<organism evidence="2 3">
    <name type="scientific">Sphingosinicella rhizophila</name>
    <dbReference type="NCBI Taxonomy" id="3050082"/>
    <lineage>
        <taxon>Bacteria</taxon>
        <taxon>Pseudomonadati</taxon>
        <taxon>Pseudomonadota</taxon>
        <taxon>Alphaproteobacteria</taxon>
        <taxon>Sphingomonadales</taxon>
        <taxon>Sphingosinicellaceae</taxon>
        <taxon>Sphingosinicella</taxon>
    </lineage>
</organism>
<dbReference type="Proteomes" id="UP001259572">
    <property type="component" value="Unassembled WGS sequence"/>
</dbReference>
<evidence type="ECO:0000313" key="2">
    <source>
        <dbReference type="EMBL" id="MDT9600173.1"/>
    </source>
</evidence>